<comment type="caution">
    <text evidence="1">The sequence shown here is derived from an EMBL/GenBank/DDBJ whole genome shotgun (WGS) entry which is preliminary data.</text>
</comment>
<sequence length="75" mass="8626">MCFRREPVRLAAVELLKQASVSLTLETARGRNLVSAQYYLFSKIAIHLICGQDGRFRVLENSKLILIKYVSRHHP</sequence>
<reference evidence="1 2" key="1">
    <citation type="submission" date="2013-08" db="EMBL/GenBank/DDBJ databases">
        <authorList>
            <person name="Durkin A.S."/>
            <person name="Haft D.R."/>
            <person name="McCorrison J."/>
            <person name="Torralba M."/>
            <person name="Gillis M."/>
            <person name="Haft D.H."/>
            <person name="Methe B."/>
            <person name="Sutton G."/>
            <person name="Nelson K.E."/>
        </authorList>
    </citation>
    <scope>NUCLEOTIDE SEQUENCE [LARGE SCALE GENOMIC DNA]</scope>
    <source>
        <strain evidence="1 2">ATCC 35536</strain>
    </source>
</reference>
<proteinExistence type="predicted"/>
<accession>A0ABP2YMA8</accession>
<dbReference type="EMBL" id="AVQI01000031">
    <property type="protein sequence ID" value="ERK03768.1"/>
    <property type="molecule type" value="Genomic_DNA"/>
</dbReference>
<keyword evidence="2" id="KW-1185">Reference proteome</keyword>
<dbReference type="Proteomes" id="UP000016646">
    <property type="component" value="Unassembled WGS sequence"/>
</dbReference>
<evidence type="ECO:0000313" key="2">
    <source>
        <dbReference type="Proteomes" id="UP000016646"/>
    </source>
</evidence>
<organism evidence="1 2">
    <name type="scientific">Treponema socranskii subsp. socranskii VPI DR56BR1116 = ATCC 35536</name>
    <dbReference type="NCBI Taxonomy" id="1125725"/>
    <lineage>
        <taxon>Bacteria</taxon>
        <taxon>Pseudomonadati</taxon>
        <taxon>Spirochaetota</taxon>
        <taxon>Spirochaetia</taxon>
        <taxon>Spirochaetales</taxon>
        <taxon>Treponemataceae</taxon>
        <taxon>Treponema</taxon>
    </lineage>
</organism>
<protein>
    <submittedName>
        <fullName evidence="1">Uncharacterized protein</fullName>
    </submittedName>
</protein>
<gene>
    <name evidence="1" type="ORF">HMPREF0860_2590</name>
</gene>
<name>A0ABP2YMA8_TRESO</name>
<evidence type="ECO:0000313" key="1">
    <source>
        <dbReference type="EMBL" id="ERK03768.1"/>
    </source>
</evidence>